<keyword evidence="7 14" id="KW-0963">Cytoplasm</keyword>
<dbReference type="OrthoDB" id="1550976at2"/>
<dbReference type="AlphaFoldDB" id="A0A1B1MFF6"/>
<dbReference type="Gene3D" id="3.40.50.300">
    <property type="entry name" value="P-loop containing nucleotide triphosphate hydrolases"/>
    <property type="match status" value="1"/>
</dbReference>
<keyword evidence="8 14" id="KW-0808">Transferase</keyword>
<dbReference type="Proteomes" id="UP000092598">
    <property type="component" value="Chromosome"/>
</dbReference>
<dbReference type="STRING" id="1915.SLINC_5077"/>
<dbReference type="EMBL" id="CP016438">
    <property type="protein sequence ID" value="ANS67301.1"/>
    <property type="molecule type" value="Genomic_DNA"/>
</dbReference>
<organism evidence="16 17">
    <name type="scientific">Streptomyces lincolnensis</name>
    <dbReference type="NCBI Taxonomy" id="1915"/>
    <lineage>
        <taxon>Bacteria</taxon>
        <taxon>Bacillati</taxon>
        <taxon>Actinomycetota</taxon>
        <taxon>Actinomycetes</taxon>
        <taxon>Kitasatosporales</taxon>
        <taxon>Streptomycetaceae</taxon>
        <taxon>Streptomyces</taxon>
    </lineage>
</organism>
<dbReference type="SUPFAM" id="SSF52540">
    <property type="entry name" value="P-loop containing nucleoside triphosphate hydrolases"/>
    <property type="match status" value="1"/>
</dbReference>
<dbReference type="HAMAP" id="MF_00215">
    <property type="entry name" value="Pantothen_kinase_1"/>
    <property type="match status" value="1"/>
</dbReference>
<name>A0A1B1MFF6_STRLN</name>
<evidence type="ECO:0000256" key="15">
    <source>
        <dbReference type="RuleBase" id="RU003530"/>
    </source>
</evidence>
<evidence type="ECO:0000256" key="5">
    <source>
        <dbReference type="ARBA" id="ARBA00012102"/>
    </source>
</evidence>
<dbReference type="Pfam" id="PF00485">
    <property type="entry name" value="PRK"/>
    <property type="match status" value="1"/>
</dbReference>
<evidence type="ECO:0000256" key="2">
    <source>
        <dbReference type="ARBA" id="ARBA00004496"/>
    </source>
</evidence>
<dbReference type="GO" id="GO:0004594">
    <property type="term" value="F:pantothenate kinase activity"/>
    <property type="evidence" value="ECO:0007669"/>
    <property type="project" value="UniProtKB-UniRule"/>
</dbReference>
<comment type="catalytic activity">
    <reaction evidence="1 14 15">
        <text>(R)-pantothenate + ATP = (R)-4'-phosphopantothenate + ADP + H(+)</text>
        <dbReference type="Rhea" id="RHEA:16373"/>
        <dbReference type="ChEBI" id="CHEBI:10986"/>
        <dbReference type="ChEBI" id="CHEBI:15378"/>
        <dbReference type="ChEBI" id="CHEBI:29032"/>
        <dbReference type="ChEBI" id="CHEBI:30616"/>
        <dbReference type="ChEBI" id="CHEBI:456216"/>
        <dbReference type="EC" id="2.7.1.33"/>
    </reaction>
</comment>
<keyword evidence="12 14" id="KW-0173">Coenzyme A biosynthesis</keyword>
<evidence type="ECO:0000256" key="13">
    <source>
        <dbReference type="ARBA" id="ARBA00032866"/>
    </source>
</evidence>
<dbReference type="InterPro" id="IPR004566">
    <property type="entry name" value="PanK"/>
</dbReference>
<comment type="subcellular location">
    <subcellularLocation>
        <location evidence="2 14 15">Cytoplasm</location>
    </subcellularLocation>
</comment>
<dbReference type="RefSeq" id="WP_067437965.1">
    <property type="nucleotide sequence ID" value="NZ_CP016438.1"/>
</dbReference>
<dbReference type="KEGG" id="sls:SLINC_5077"/>
<dbReference type="InterPro" id="IPR027417">
    <property type="entry name" value="P-loop_NTPase"/>
</dbReference>
<dbReference type="UniPathway" id="UPA00241">
    <property type="reaction ID" value="UER00352"/>
</dbReference>
<dbReference type="InterPro" id="IPR006083">
    <property type="entry name" value="PRK/URK"/>
</dbReference>
<keyword evidence="10 14" id="KW-0418">Kinase</keyword>
<proteinExistence type="inferred from homology"/>
<accession>A0A1B1MFF6</accession>
<evidence type="ECO:0000256" key="8">
    <source>
        <dbReference type="ARBA" id="ARBA00022679"/>
    </source>
</evidence>
<sequence>MISPVSSIPRSAHRHKPEATPYVDLTRSEWSALRDKTPLPLTAEEVEQLRGLGDVIDLDEVRDIYLPLSRLLNLYVGATDGLRGALNTFLGEQGAQAGTPFVIGVAGSVAGGKSTVARLLQALLSRWPEHPRVERVTTDGFLLPTKELRARGLMSRKGFPESYDRRALTRFVADIKAGKDEVTAPIYSHLIYDIVPDEKLVVRRPDILIVEGLNVLQPALPGKDGRTRVGLADYFDFSVYIDASPEDVERWYLNRFKKLRQTAFQDPNSYFRKYTQVSEEEALDYARAQWRTINKPNLIENIAPTRGRATLIIRKGTDHKVQRLSLRKL</sequence>
<dbReference type="FunFam" id="3.40.50.300:FF:000242">
    <property type="entry name" value="Pantothenate kinase"/>
    <property type="match status" value="1"/>
</dbReference>
<comment type="pathway">
    <text evidence="3 14 15">Cofactor biosynthesis; coenzyme A biosynthesis; CoA from (R)-pantothenate: step 1/5.</text>
</comment>
<keyword evidence="9 14" id="KW-0547">Nucleotide-binding</keyword>
<evidence type="ECO:0000256" key="12">
    <source>
        <dbReference type="ARBA" id="ARBA00022993"/>
    </source>
</evidence>
<dbReference type="NCBIfam" id="TIGR00554">
    <property type="entry name" value="panK_bact"/>
    <property type="match status" value="1"/>
</dbReference>
<dbReference type="EC" id="2.7.1.33" evidence="5 14"/>
<dbReference type="GO" id="GO:0015937">
    <property type="term" value="P:coenzyme A biosynthetic process"/>
    <property type="evidence" value="ECO:0007669"/>
    <property type="project" value="UniProtKB-UniRule"/>
</dbReference>
<gene>
    <name evidence="14" type="primary">coaA</name>
    <name evidence="16" type="ORF">SLINC_5077</name>
</gene>
<evidence type="ECO:0000256" key="14">
    <source>
        <dbReference type="HAMAP-Rule" id="MF_00215"/>
    </source>
</evidence>
<dbReference type="GO" id="GO:0005524">
    <property type="term" value="F:ATP binding"/>
    <property type="evidence" value="ECO:0007669"/>
    <property type="project" value="UniProtKB-UniRule"/>
</dbReference>
<dbReference type="PIRSF" id="PIRSF000545">
    <property type="entry name" value="Pantothenate_kin"/>
    <property type="match status" value="1"/>
</dbReference>
<dbReference type="PATRIC" id="fig|1915.4.peg.5629"/>
<evidence type="ECO:0000313" key="16">
    <source>
        <dbReference type="EMBL" id="ANS67301.1"/>
    </source>
</evidence>
<keyword evidence="11 14" id="KW-0067">ATP-binding</keyword>
<evidence type="ECO:0000313" key="17">
    <source>
        <dbReference type="Proteomes" id="UP000092598"/>
    </source>
</evidence>
<comment type="caution">
    <text evidence="14">Lacks conserved residue(s) required for the propagation of feature annotation.</text>
</comment>
<evidence type="ECO:0000256" key="7">
    <source>
        <dbReference type="ARBA" id="ARBA00022490"/>
    </source>
</evidence>
<dbReference type="PANTHER" id="PTHR10285">
    <property type="entry name" value="URIDINE KINASE"/>
    <property type="match status" value="1"/>
</dbReference>
<evidence type="ECO:0000256" key="1">
    <source>
        <dbReference type="ARBA" id="ARBA00001206"/>
    </source>
</evidence>
<evidence type="ECO:0000256" key="10">
    <source>
        <dbReference type="ARBA" id="ARBA00022777"/>
    </source>
</evidence>
<keyword evidence="17" id="KW-1185">Reference proteome</keyword>
<protein>
    <recommendedName>
        <fullName evidence="6 14">Pantothenate kinase</fullName>
        <ecNumber evidence="5 14">2.7.1.33</ecNumber>
    </recommendedName>
    <alternativeName>
        <fullName evidence="13 14">Pantothenic acid kinase</fullName>
    </alternativeName>
</protein>
<evidence type="ECO:0000256" key="6">
    <source>
        <dbReference type="ARBA" id="ARBA00015080"/>
    </source>
</evidence>
<evidence type="ECO:0000256" key="3">
    <source>
        <dbReference type="ARBA" id="ARBA00005225"/>
    </source>
</evidence>
<dbReference type="GO" id="GO:0005737">
    <property type="term" value="C:cytoplasm"/>
    <property type="evidence" value="ECO:0007669"/>
    <property type="project" value="UniProtKB-SubCell"/>
</dbReference>
<evidence type="ECO:0000256" key="9">
    <source>
        <dbReference type="ARBA" id="ARBA00022741"/>
    </source>
</evidence>
<evidence type="ECO:0000256" key="4">
    <source>
        <dbReference type="ARBA" id="ARBA00006087"/>
    </source>
</evidence>
<comment type="similarity">
    <text evidence="4 14 15">Belongs to the prokaryotic pantothenate kinase family.</text>
</comment>
<reference evidence="16 17" key="1">
    <citation type="submission" date="2016-07" db="EMBL/GenBank/DDBJ databases">
        <title>Enhancement of antibiotic productionsby engineered nitrateutilization in actinobacteria.</title>
        <authorList>
            <person name="Meng S.C."/>
        </authorList>
    </citation>
    <scope>NUCLEOTIDE SEQUENCE [LARGE SCALE GENOMIC DNA]</scope>
    <source>
        <strain evidence="16 17">NRRL 2936</strain>
    </source>
</reference>
<evidence type="ECO:0000256" key="11">
    <source>
        <dbReference type="ARBA" id="ARBA00022840"/>
    </source>
</evidence>
<dbReference type="CDD" id="cd02025">
    <property type="entry name" value="PanK"/>
    <property type="match status" value="1"/>
</dbReference>